<comment type="caution">
    <text evidence="1">The sequence shown here is derived from an EMBL/GenBank/DDBJ whole genome shotgun (WGS) entry which is preliminary data.</text>
</comment>
<proteinExistence type="predicted"/>
<evidence type="ECO:0000313" key="1">
    <source>
        <dbReference type="EMBL" id="GME72143.1"/>
    </source>
</evidence>
<dbReference type="Proteomes" id="UP001165064">
    <property type="component" value="Unassembled WGS sequence"/>
</dbReference>
<organism evidence="1 2">
    <name type="scientific">Ambrosiozyma monospora</name>
    <name type="common">Yeast</name>
    <name type="synonym">Endomycopsis monosporus</name>
    <dbReference type="NCBI Taxonomy" id="43982"/>
    <lineage>
        <taxon>Eukaryota</taxon>
        <taxon>Fungi</taxon>
        <taxon>Dikarya</taxon>
        <taxon>Ascomycota</taxon>
        <taxon>Saccharomycotina</taxon>
        <taxon>Pichiomycetes</taxon>
        <taxon>Pichiales</taxon>
        <taxon>Pichiaceae</taxon>
        <taxon>Ambrosiozyma</taxon>
    </lineage>
</organism>
<sequence length="803" mass="89939">MISSNPTDTSDSATNKHFSPIINRILSNPLIFQPARTPDKVSIKPSSYITFKSTSKTSDSNKSSTENPQTAAPSSSQSSEKQEQKAMARPKSMYEAVARYTESKYLSKKEKKKLTPKSPKSPKIRKGITPTNTLIEPDESSKSYQESTISTEDTLKTLTPESTQGTDEDGDSSQQNFRNESSSDNEKNNEQQQSQPQIQEDDDEDDDDFQTADEDSNTSSGQESDDSNEESSSADDDTPNSVSDPEPENLELLKKEAYEGSADERNESSPDMKEGNSGKQSTPPTSSDEDSTKQQLVSSSFDLQEFYDLDEKPLDQGTNGSTRIYKNWREFKSQHPPLGLLNHGVTCYTNSAVQALCHIPALLHYLVDVHNGDYALTIKNDSVTKTLADTVARMYKLDNKSEKKPKYINPKKLIRKLGDINCMMSEWQQEDSHEYYMSLMSRLQEDSTPRGVKLNESIIYDIFGGLLNQTVTCQSCGHTSSTQQEFYDLSLGLDNRKKRANSVINTEQLSTLKSKIEASKSTDPNSKDSLSSLLGQKILNAEEAERSRSTTPESSQPENQKSATPPKTRSPSPHRQPAATNANNQHQTIPVPVHGPKLQPLKAPKQRSAYPIESSIRDFFSLEMLKTDKKDKSGYTCENCKKTTTAVKFSTIERAPETLTIHLKRFRFDGTSSMKVKTNVSYPNILDLTEYTTKMNTPTKYKLMSVIVHQGRSVSSGHYIAHCRQPDGSWATYDDEYVNRLRPRDALSEEGAYVLVYSRLTHKSVSIPNTVHEKSGNKRKLEYSANGSGSRKKTKKQRKNRNM</sequence>
<protein>
    <submittedName>
        <fullName evidence="1">Unnamed protein product</fullName>
    </submittedName>
</protein>
<accession>A0ACB5ST38</accession>
<gene>
    <name evidence="1" type="ORF">Amon02_000086500</name>
</gene>
<dbReference type="EMBL" id="BSXS01000356">
    <property type="protein sequence ID" value="GME72143.1"/>
    <property type="molecule type" value="Genomic_DNA"/>
</dbReference>
<evidence type="ECO:0000313" key="2">
    <source>
        <dbReference type="Proteomes" id="UP001165064"/>
    </source>
</evidence>
<keyword evidence="2" id="KW-1185">Reference proteome</keyword>
<reference evidence="1" key="1">
    <citation type="submission" date="2023-04" db="EMBL/GenBank/DDBJ databases">
        <title>Ambrosiozyma monospora NBRC 10751.</title>
        <authorList>
            <person name="Ichikawa N."/>
            <person name="Sato H."/>
            <person name="Tonouchi N."/>
        </authorList>
    </citation>
    <scope>NUCLEOTIDE SEQUENCE</scope>
    <source>
        <strain evidence="1">NBRC 10751</strain>
    </source>
</reference>
<name>A0ACB5ST38_AMBMO</name>